<feature type="transmembrane region" description="Helical" evidence="14">
    <location>
        <begin position="82"/>
        <end position="103"/>
    </location>
</feature>
<gene>
    <name evidence="17" type="primary">LOC110789046</name>
</gene>
<dbReference type="CDD" id="cd16473">
    <property type="entry name" value="RING-H2_RNF103"/>
    <property type="match status" value="1"/>
</dbReference>
<feature type="transmembrane region" description="Helical" evidence="14">
    <location>
        <begin position="220"/>
        <end position="237"/>
    </location>
</feature>
<evidence type="ECO:0000313" key="16">
    <source>
        <dbReference type="Proteomes" id="UP000813463"/>
    </source>
</evidence>
<dbReference type="GeneID" id="110789046"/>
<evidence type="ECO:0000256" key="7">
    <source>
        <dbReference type="ARBA" id="ARBA00022771"/>
    </source>
</evidence>
<comment type="subcellular location">
    <subcellularLocation>
        <location evidence="2">Membrane</location>
        <topology evidence="2">Multi-pass membrane protein</topology>
    </subcellularLocation>
</comment>
<proteinExistence type="predicted"/>
<feature type="domain" description="RING-type" evidence="15">
    <location>
        <begin position="353"/>
        <end position="394"/>
    </location>
</feature>
<dbReference type="SUPFAM" id="SSF57850">
    <property type="entry name" value="RING/U-box"/>
    <property type="match status" value="1"/>
</dbReference>
<sequence length="408" mass="45443">MSATDVDTTAPLLPPLSPPEGDRSFQSRSRRISGRAGLRGAARFLRRANSRRLISEQSVMVRESAAQQIEERQSDWAYSTPIVILDLLWNTIFVFVAIAIMILSGDEKSQVPLRLWLVGYGFQCILHMVCVCVEFRRRREVSRTRFGSSGGWSVGVGPSLSSNLALNLNSESNRSSYVNSAHSRSNSSSSASLEGESMEFPVEHHQDEDNTSVAKHLESANTMFSFIWWIIGFYWVSSGGPTLADDAPMLYWLTITFLAFDVFFVVICVVVACIIGIAVCCCLPCIIAILYAVADQEGATNEDIDRLPRFKFRRLGQIEKKSGEIQESFGGIMTQCGTDPLIEHALSDEDAECVICLTSYEDGSELRELPCHHHFHCACIDKWLHINATCPLCKYNILKNSCQSSEDV</sequence>
<feature type="region of interest" description="Disordered" evidence="13">
    <location>
        <begin position="1"/>
        <end position="34"/>
    </location>
</feature>
<evidence type="ECO:0000256" key="9">
    <source>
        <dbReference type="ARBA" id="ARBA00022833"/>
    </source>
</evidence>
<keyword evidence="10 14" id="KW-1133">Transmembrane helix</keyword>
<dbReference type="GO" id="GO:0016567">
    <property type="term" value="P:protein ubiquitination"/>
    <property type="evidence" value="ECO:0000318"/>
    <property type="project" value="GO_Central"/>
</dbReference>
<dbReference type="GO" id="GO:0008270">
    <property type="term" value="F:zinc ion binding"/>
    <property type="evidence" value="ECO:0007669"/>
    <property type="project" value="UniProtKB-KW"/>
</dbReference>
<evidence type="ECO:0000256" key="6">
    <source>
        <dbReference type="ARBA" id="ARBA00022723"/>
    </source>
</evidence>
<keyword evidence="4" id="KW-0808">Transferase</keyword>
<feature type="transmembrane region" description="Helical" evidence="14">
    <location>
        <begin position="274"/>
        <end position="294"/>
    </location>
</feature>
<dbReference type="AlphaFoldDB" id="A0A9R0JW94"/>
<keyword evidence="5 14" id="KW-0812">Transmembrane</keyword>
<dbReference type="InterPro" id="IPR013083">
    <property type="entry name" value="Znf_RING/FYVE/PHD"/>
</dbReference>
<dbReference type="GO" id="GO:0061630">
    <property type="term" value="F:ubiquitin protein ligase activity"/>
    <property type="evidence" value="ECO:0000318"/>
    <property type="project" value="GO_Central"/>
</dbReference>
<evidence type="ECO:0000313" key="17">
    <source>
        <dbReference type="RefSeq" id="XP_021849384.1"/>
    </source>
</evidence>
<dbReference type="Gene3D" id="3.30.40.10">
    <property type="entry name" value="Zinc/RING finger domain, C3HC4 (zinc finger)"/>
    <property type="match status" value="1"/>
</dbReference>
<dbReference type="EC" id="2.3.2.27" evidence="3"/>
<feature type="transmembrane region" description="Helical" evidence="14">
    <location>
        <begin position="115"/>
        <end position="135"/>
    </location>
</feature>
<evidence type="ECO:0000256" key="4">
    <source>
        <dbReference type="ARBA" id="ARBA00022679"/>
    </source>
</evidence>
<reference evidence="16" key="1">
    <citation type="journal article" date="2021" name="Nat. Commun.">
        <title>Genomic analyses provide insights into spinach domestication and the genetic basis of agronomic traits.</title>
        <authorList>
            <person name="Cai X."/>
            <person name="Sun X."/>
            <person name="Xu C."/>
            <person name="Sun H."/>
            <person name="Wang X."/>
            <person name="Ge C."/>
            <person name="Zhang Z."/>
            <person name="Wang Q."/>
            <person name="Fei Z."/>
            <person name="Jiao C."/>
            <person name="Wang Q."/>
        </authorList>
    </citation>
    <scope>NUCLEOTIDE SEQUENCE [LARGE SCALE GENOMIC DNA]</scope>
    <source>
        <strain evidence="16">cv. Varoflay</strain>
    </source>
</reference>
<keyword evidence="16" id="KW-1185">Reference proteome</keyword>
<dbReference type="PANTHER" id="PTHR45977:SF28">
    <property type="entry name" value="OS02G0674700 PROTEIN"/>
    <property type="match status" value="1"/>
</dbReference>
<keyword evidence="7 12" id="KW-0863">Zinc-finger</keyword>
<protein>
    <recommendedName>
        <fullName evidence="3">RING-type E3 ubiquitin transferase</fullName>
        <ecNumber evidence="3">2.3.2.27</ecNumber>
    </recommendedName>
</protein>
<organism evidence="16 17">
    <name type="scientific">Spinacia oleracea</name>
    <name type="common">Spinach</name>
    <dbReference type="NCBI Taxonomy" id="3562"/>
    <lineage>
        <taxon>Eukaryota</taxon>
        <taxon>Viridiplantae</taxon>
        <taxon>Streptophyta</taxon>
        <taxon>Embryophyta</taxon>
        <taxon>Tracheophyta</taxon>
        <taxon>Spermatophyta</taxon>
        <taxon>Magnoliopsida</taxon>
        <taxon>eudicotyledons</taxon>
        <taxon>Gunneridae</taxon>
        <taxon>Pentapetalae</taxon>
        <taxon>Caryophyllales</taxon>
        <taxon>Chenopodiaceae</taxon>
        <taxon>Chenopodioideae</taxon>
        <taxon>Anserineae</taxon>
        <taxon>Spinacia</taxon>
    </lineage>
</organism>
<evidence type="ECO:0000256" key="1">
    <source>
        <dbReference type="ARBA" id="ARBA00000900"/>
    </source>
</evidence>
<evidence type="ECO:0000256" key="8">
    <source>
        <dbReference type="ARBA" id="ARBA00022786"/>
    </source>
</evidence>
<evidence type="ECO:0000256" key="12">
    <source>
        <dbReference type="PROSITE-ProRule" id="PRU00175"/>
    </source>
</evidence>
<keyword evidence="6" id="KW-0479">Metal-binding</keyword>
<comment type="catalytic activity">
    <reaction evidence="1">
        <text>S-ubiquitinyl-[E2 ubiquitin-conjugating enzyme]-L-cysteine + [acceptor protein]-L-lysine = [E2 ubiquitin-conjugating enzyme]-L-cysteine + N(6)-ubiquitinyl-[acceptor protein]-L-lysine.</text>
        <dbReference type="EC" id="2.3.2.27"/>
    </reaction>
</comment>
<evidence type="ECO:0000256" key="13">
    <source>
        <dbReference type="SAM" id="MobiDB-lite"/>
    </source>
</evidence>
<dbReference type="GO" id="GO:0000325">
    <property type="term" value="C:plant-type vacuole"/>
    <property type="evidence" value="ECO:0007669"/>
    <property type="project" value="TreeGrafter"/>
</dbReference>
<dbReference type="PANTHER" id="PTHR45977">
    <property type="entry name" value="TARGET OF ERK KINASE MPK-1"/>
    <property type="match status" value="1"/>
</dbReference>
<name>A0A9R0JW94_SPIOL</name>
<evidence type="ECO:0000256" key="11">
    <source>
        <dbReference type="ARBA" id="ARBA00023136"/>
    </source>
</evidence>
<keyword evidence="9" id="KW-0862">Zinc</keyword>
<evidence type="ECO:0000256" key="2">
    <source>
        <dbReference type="ARBA" id="ARBA00004141"/>
    </source>
</evidence>
<dbReference type="GO" id="GO:0016020">
    <property type="term" value="C:membrane"/>
    <property type="evidence" value="ECO:0007669"/>
    <property type="project" value="UniProtKB-SubCell"/>
</dbReference>
<evidence type="ECO:0000256" key="5">
    <source>
        <dbReference type="ARBA" id="ARBA00022692"/>
    </source>
</evidence>
<evidence type="ECO:0000256" key="10">
    <source>
        <dbReference type="ARBA" id="ARBA00022989"/>
    </source>
</evidence>
<dbReference type="InterPro" id="IPR001841">
    <property type="entry name" value="Znf_RING"/>
</dbReference>
<dbReference type="KEGG" id="soe:110789046"/>
<evidence type="ECO:0000256" key="3">
    <source>
        <dbReference type="ARBA" id="ARBA00012483"/>
    </source>
</evidence>
<accession>A0A9R0JW94</accession>
<keyword evidence="11 14" id="KW-0472">Membrane</keyword>
<dbReference type="RefSeq" id="XP_021849384.1">
    <property type="nucleotide sequence ID" value="XM_021993692.2"/>
</dbReference>
<dbReference type="SMART" id="SM00184">
    <property type="entry name" value="RING"/>
    <property type="match status" value="1"/>
</dbReference>
<evidence type="ECO:0000259" key="15">
    <source>
        <dbReference type="PROSITE" id="PS50089"/>
    </source>
</evidence>
<dbReference type="GO" id="GO:0006511">
    <property type="term" value="P:ubiquitin-dependent protein catabolic process"/>
    <property type="evidence" value="ECO:0000318"/>
    <property type="project" value="GO_Central"/>
</dbReference>
<dbReference type="Pfam" id="PF13639">
    <property type="entry name" value="zf-RING_2"/>
    <property type="match status" value="1"/>
</dbReference>
<dbReference type="OrthoDB" id="8062037at2759"/>
<dbReference type="Proteomes" id="UP000813463">
    <property type="component" value="Chromosome 2"/>
</dbReference>
<reference evidence="17" key="2">
    <citation type="submission" date="2025-08" db="UniProtKB">
        <authorList>
            <consortium name="RefSeq"/>
        </authorList>
    </citation>
    <scope>IDENTIFICATION</scope>
    <source>
        <tissue evidence="17">Leaf</tissue>
    </source>
</reference>
<evidence type="ECO:0000256" key="14">
    <source>
        <dbReference type="SAM" id="Phobius"/>
    </source>
</evidence>
<keyword evidence="8" id="KW-0833">Ubl conjugation pathway</keyword>
<dbReference type="PROSITE" id="PS50089">
    <property type="entry name" value="ZF_RING_2"/>
    <property type="match status" value="1"/>
</dbReference>